<dbReference type="Gene3D" id="3.40.250.10">
    <property type="entry name" value="Rhodanese-like domain"/>
    <property type="match status" value="1"/>
</dbReference>
<dbReference type="Proteomes" id="UP000050580">
    <property type="component" value="Unassembled WGS sequence"/>
</dbReference>
<dbReference type="PATRIC" id="fig|1610491.3.peg.2977"/>
<keyword evidence="2" id="KW-0808">Transferase</keyword>
<dbReference type="SMART" id="SM00450">
    <property type="entry name" value="RHOD"/>
    <property type="match status" value="1"/>
</dbReference>
<gene>
    <name evidence="2" type="ORF">AAV94_14035</name>
</gene>
<dbReference type="AlphaFoldDB" id="A0A0U1PWF6"/>
<protein>
    <submittedName>
        <fullName evidence="2">Sulfurtransferase</fullName>
    </submittedName>
</protein>
<dbReference type="PROSITE" id="PS50206">
    <property type="entry name" value="RHODANESE_3"/>
    <property type="match status" value="1"/>
</dbReference>
<dbReference type="OrthoDB" id="1445766at2"/>
<dbReference type="InterPro" id="IPR036873">
    <property type="entry name" value="Rhodanese-like_dom_sf"/>
</dbReference>
<dbReference type="RefSeq" id="WP_046742824.1">
    <property type="nucleotide sequence ID" value="NZ_LBNQ01000041.1"/>
</dbReference>
<sequence>MSFFLDNWYLFLLAGVSGALLFVPSLMRAGASGLTPAQAVQKINSEKAIVVDVRTAEEYAAGHIKGARHVLPEQLDKQIGAVAKNKAAPLLFVCASGTRAARAAAAAKKLGYENVYVVTGGMKAWKDASLPVTAGAKPA</sequence>
<dbReference type="InterPro" id="IPR050229">
    <property type="entry name" value="GlpE_sulfurtransferase"/>
</dbReference>
<reference evidence="2 3" key="1">
    <citation type="submission" date="2015-05" db="EMBL/GenBank/DDBJ databases">
        <title>Draft genome sequence of Lampropedia sp. CT6, isolated from the microbial mat of a hot water spring, located at Manikaran, India.</title>
        <authorList>
            <person name="Tripathi C."/>
            <person name="Rani P."/>
            <person name="Mahato N.K."/>
            <person name="Lal R."/>
        </authorList>
    </citation>
    <scope>NUCLEOTIDE SEQUENCE [LARGE SCALE GENOMIC DNA]</scope>
    <source>
        <strain evidence="2 3">CT6</strain>
    </source>
</reference>
<keyword evidence="3" id="KW-1185">Reference proteome</keyword>
<name>A0A0U1PWF6_9BURK</name>
<comment type="caution">
    <text evidence="2">The sequence shown here is derived from an EMBL/GenBank/DDBJ whole genome shotgun (WGS) entry which is preliminary data.</text>
</comment>
<feature type="domain" description="Rhodanese" evidence="1">
    <location>
        <begin position="44"/>
        <end position="134"/>
    </location>
</feature>
<dbReference type="SUPFAM" id="SSF52821">
    <property type="entry name" value="Rhodanese/Cell cycle control phosphatase"/>
    <property type="match status" value="1"/>
</dbReference>
<proteinExistence type="predicted"/>
<dbReference type="EMBL" id="LBNQ01000041">
    <property type="protein sequence ID" value="KKW66849.1"/>
    <property type="molecule type" value="Genomic_DNA"/>
</dbReference>
<evidence type="ECO:0000313" key="2">
    <source>
        <dbReference type="EMBL" id="KKW66849.1"/>
    </source>
</evidence>
<dbReference type="InterPro" id="IPR001763">
    <property type="entry name" value="Rhodanese-like_dom"/>
</dbReference>
<dbReference type="CDD" id="cd00158">
    <property type="entry name" value="RHOD"/>
    <property type="match status" value="1"/>
</dbReference>
<evidence type="ECO:0000259" key="1">
    <source>
        <dbReference type="PROSITE" id="PS50206"/>
    </source>
</evidence>
<dbReference type="Pfam" id="PF00581">
    <property type="entry name" value="Rhodanese"/>
    <property type="match status" value="1"/>
</dbReference>
<accession>A0A0U1PWF6</accession>
<dbReference type="STRING" id="1610491.AAV94_14035"/>
<dbReference type="GO" id="GO:0016740">
    <property type="term" value="F:transferase activity"/>
    <property type="evidence" value="ECO:0007669"/>
    <property type="project" value="UniProtKB-KW"/>
</dbReference>
<evidence type="ECO:0000313" key="3">
    <source>
        <dbReference type="Proteomes" id="UP000050580"/>
    </source>
</evidence>
<organism evidence="2 3">
    <name type="scientific">Lampropedia cohaerens</name>
    <dbReference type="NCBI Taxonomy" id="1610491"/>
    <lineage>
        <taxon>Bacteria</taxon>
        <taxon>Pseudomonadati</taxon>
        <taxon>Pseudomonadota</taxon>
        <taxon>Betaproteobacteria</taxon>
        <taxon>Burkholderiales</taxon>
        <taxon>Comamonadaceae</taxon>
        <taxon>Lampropedia</taxon>
    </lineage>
</organism>
<dbReference type="PANTHER" id="PTHR43031">
    <property type="entry name" value="FAD-DEPENDENT OXIDOREDUCTASE"/>
    <property type="match status" value="1"/>
</dbReference>
<dbReference type="PANTHER" id="PTHR43031:SF18">
    <property type="entry name" value="RHODANESE-RELATED SULFURTRANSFERASES"/>
    <property type="match status" value="1"/>
</dbReference>